<dbReference type="Pfam" id="PF07690">
    <property type="entry name" value="MFS_1"/>
    <property type="match status" value="1"/>
</dbReference>
<sequence length="393" mass="40206">MTQTPAAEHVVHEAFGPPLTPPQASAAIAFGVVSLLISGLLAVLLGALAEEHRLSARGIGLSAMTEALTMAITTGVAGAVLKPHRLKLIGAVSSVALCATNLAVLLVHNDLQVMAVRGLCGVPEGLLLWITIGMIARTETPDRWAGVMFTALTATQLAISASMAGWVLPKLGANGGFALIGVLSLAGAPISLWLPARYPPLPKVEGETGAPPPRGWIALAGTLLYVSAASAVAIYLVPFCIQAGLPTVVARTATSFSLAAQVLGGALATVAAGRVKYFVVFVGGVVAYGAVYLVYGFAAPAWLFIAATALSGLTAIFINPFLVPMTIEADPSRRAAVQSGAVQLLGAALGPFFASRVVSQADARGALWLGMALLCSGLAVIAWLRFTRTQAVA</sequence>
<feature type="transmembrane region" description="Helical" evidence="4">
    <location>
        <begin position="119"/>
        <end position="138"/>
    </location>
</feature>
<dbReference type="SUPFAM" id="SSF103473">
    <property type="entry name" value="MFS general substrate transporter"/>
    <property type="match status" value="1"/>
</dbReference>
<accession>A0A975IUS8</accession>
<evidence type="ECO:0000313" key="6">
    <source>
        <dbReference type="Proteomes" id="UP000676409"/>
    </source>
</evidence>
<evidence type="ECO:0000313" key="5">
    <source>
        <dbReference type="EMBL" id="QUD88065.1"/>
    </source>
</evidence>
<feature type="transmembrane region" description="Helical" evidence="4">
    <location>
        <begin position="61"/>
        <end position="81"/>
    </location>
</feature>
<dbReference type="AlphaFoldDB" id="A0A975IUS8"/>
<feature type="transmembrane region" description="Helical" evidence="4">
    <location>
        <begin position="175"/>
        <end position="196"/>
    </location>
</feature>
<keyword evidence="3 4" id="KW-0472">Membrane</keyword>
<keyword evidence="2 4" id="KW-1133">Transmembrane helix</keyword>
<feature type="transmembrane region" description="Helical" evidence="4">
    <location>
        <begin position="87"/>
        <end position="107"/>
    </location>
</feature>
<protein>
    <submittedName>
        <fullName evidence="5">MFS transporter</fullName>
    </submittedName>
</protein>
<feature type="transmembrane region" description="Helical" evidence="4">
    <location>
        <begin position="302"/>
        <end position="323"/>
    </location>
</feature>
<feature type="transmembrane region" description="Helical" evidence="4">
    <location>
        <begin position="277"/>
        <end position="295"/>
    </location>
</feature>
<feature type="transmembrane region" description="Helical" evidence="4">
    <location>
        <begin position="26"/>
        <end position="49"/>
    </location>
</feature>
<dbReference type="EMBL" id="CP073078">
    <property type="protein sequence ID" value="QUD88065.1"/>
    <property type="molecule type" value="Genomic_DNA"/>
</dbReference>
<evidence type="ECO:0000256" key="2">
    <source>
        <dbReference type="ARBA" id="ARBA00022989"/>
    </source>
</evidence>
<name>A0A975IUS8_9CAUL</name>
<dbReference type="InterPro" id="IPR036259">
    <property type="entry name" value="MFS_trans_sf"/>
</dbReference>
<gene>
    <name evidence="5" type="ORF">KCG34_24040</name>
</gene>
<dbReference type="KEGG" id="caul:KCG34_24040"/>
<organism evidence="5 6">
    <name type="scientific">Phenylobacterium montanum</name>
    <dbReference type="NCBI Taxonomy" id="2823693"/>
    <lineage>
        <taxon>Bacteria</taxon>
        <taxon>Pseudomonadati</taxon>
        <taxon>Pseudomonadota</taxon>
        <taxon>Alphaproteobacteria</taxon>
        <taxon>Caulobacterales</taxon>
        <taxon>Caulobacteraceae</taxon>
        <taxon>Phenylobacterium</taxon>
    </lineage>
</organism>
<keyword evidence="6" id="KW-1185">Reference proteome</keyword>
<dbReference type="Gene3D" id="1.20.1250.20">
    <property type="entry name" value="MFS general substrate transporter like domains"/>
    <property type="match status" value="1"/>
</dbReference>
<dbReference type="Proteomes" id="UP000676409">
    <property type="component" value="Chromosome"/>
</dbReference>
<keyword evidence="1 4" id="KW-0812">Transmembrane</keyword>
<dbReference type="GO" id="GO:0022857">
    <property type="term" value="F:transmembrane transporter activity"/>
    <property type="evidence" value="ECO:0007669"/>
    <property type="project" value="InterPro"/>
</dbReference>
<feature type="transmembrane region" description="Helical" evidence="4">
    <location>
        <begin position="216"/>
        <end position="237"/>
    </location>
</feature>
<evidence type="ECO:0000256" key="4">
    <source>
        <dbReference type="SAM" id="Phobius"/>
    </source>
</evidence>
<dbReference type="InterPro" id="IPR011701">
    <property type="entry name" value="MFS"/>
</dbReference>
<proteinExistence type="predicted"/>
<evidence type="ECO:0000256" key="3">
    <source>
        <dbReference type="ARBA" id="ARBA00023136"/>
    </source>
</evidence>
<feature type="transmembrane region" description="Helical" evidence="4">
    <location>
        <begin position="366"/>
        <end position="386"/>
    </location>
</feature>
<evidence type="ECO:0000256" key="1">
    <source>
        <dbReference type="ARBA" id="ARBA00022692"/>
    </source>
</evidence>
<feature type="transmembrane region" description="Helical" evidence="4">
    <location>
        <begin position="335"/>
        <end position="354"/>
    </location>
</feature>
<feature type="transmembrane region" description="Helical" evidence="4">
    <location>
        <begin position="144"/>
        <end position="168"/>
    </location>
</feature>
<reference evidence="5" key="1">
    <citation type="submission" date="2021-04" db="EMBL/GenBank/DDBJ databases">
        <title>The complete genome sequence of Caulobacter sp. S6.</title>
        <authorList>
            <person name="Tang Y."/>
            <person name="Ouyang W."/>
            <person name="Liu Q."/>
            <person name="Huang B."/>
            <person name="Guo Z."/>
            <person name="Lei P."/>
        </authorList>
    </citation>
    <scope>NUCLEOTIDE SEQUENCE</scope>
    <source>
        <strain evidence="5">S6</strain>
    </source>
</reference>
<dbReference type="RefSeq" id="WP_211938116.1">
    <property type="nucleotide sequence ID" value="NZ_CP073078.1"/>
</dbReference>